<keyword evidence="3" id="KW-1185">Reference proteome</keyword>
<keyword evidence="1" id="KW-0472">Membrane</keyword>
<dbReference type="RefSeq" id="WP_255839524.1">
    <property type="nucleotide sequence ID" value="NZ_CP073346.1"/>
</dbReference>
<name>A0ABY5H944_9PSED</name>
<reference evidence="2" key="1">
    <citation type="submission" date="2021-04" db="EMBL/GenBank/DDBJ databases">
        <title>Oceanospirillales bacteria with DddD are important DMSP degraders in coastal seawater.</title>
        <authorList>
            <person name="Liu J."/>
        </authorList>
    </citation>
    <scope>NUCLEOTIDE SEQUENCE</scope>
    <source>
        <strain evidence="2">D13-4</strain>
    </source>
</reference>
<dbReference type="Proteomes" id="UP001059672">
    <property type="component" value="Chromosome"/>
</dbReference>
<dbReference type="EMBL" id="CP073346">
    <property type="protein sequence ID" value="UTW08851.1"/>
    <property type="molecule type" value="Genomic_DNA"/>
</dbReference>
<evidence type="ECO:0000313" key="2">
    <source>
        <dbReference type="EMBL" id="UTW08851.1"/>
    </source>
</evidence>
<evidence type="ECO:0008006" key="4">
    <source>
        <dbReference type="Google" id="ProtNLM"/>
    </source>
</evidence>
<evidence type="ECO:0000256" key="1">
    <source>
        <dbReference type="SAM" id="Phobius"/>
    </source>
</evidence>
<feature type="transmembrane region" description="Helical" evidence="1">
    <location>
        <begin position="66"/>
        <end position="85"/>
    </location>
</feature>
<keyword evidence="1" id="KW-1133">Transmembrane helix</keyword>
<evidence type="ECO:0000313" key="3">
    <source>
        <dbReference type="Proteomes" id="UP001059672"/>
    </source>
</evidence>
<accession>A0ABY5H944</accession>
<organism evidence="2 3">
    <name type="scientific">Pseudomonas benzenivorans</name>
    <dbReference type="NCBI Taxonomy" id="556533"/>
    <lineage>
        <taxon>Bacteria</taxon>
        <taxon>Pseudomonadati</taxon>
        <taxon>Pseudomonadota</taxon>
        <taxon>Gammaproteobacteria</taxon>
        <taxon>Pseudomonadales</taxon>
        <taxon>Pseudomonadaceae</taxon>
        <taxon>Pseudomonas</taxon>
    </lineage>
</organism>
<sequence>MQQAEDKLPTDVLRALHAGHRAKAIGLLRAHSAIGAQEAEARIDRYLEENPPIPLRGAGILVSNRLNALVWLALIVLMGLAYWLLSG</sequence>
<proteinExistence type="predicted"/>
<protein>
    <recommendedName>
        <fullName evidence="4">Ribosomal protein L7/L12 C-terminal domain-containing protein</fullName>
    </recommendedName>
</protein>
<gene>
    <name evidence="2" type="ORF">KDW96_05920</name>
</gene>
<keyword evidence="1" id="KW-0812">Transmembrane</keyword>